<dbReference type="InterPro" id="IPR001781">
    <property type="entry name" value="Znf_LIM"/>
</dbReference>
<name>A0A1M8A184_MALS4</name>
<dbReference type="PANTHER" id="PTHR24215:SF35">
    <property type="entry name" value="MUSCLE LIM PROTEIN MLP84B"/>
    <property type="match status" value="1"/>
</dbReference>
<dbReference type="CDD" id="cd09326">
    <property type="entry name" value="LIM_CRP_like"/>
    <property type="match status" value="1"/>
</dbReference>
<evidence type="ECO:0000313" key="10">
    <source>
        <dbReference type="EMBL" id="SHO76216.1"/>
    </source>
</evidence>
<gene>
    <name evidence="10" type="ORF">MSYG_0553</name>
</gene>
<evidence type="ECO:0000256" key="1">
    <source>
        <dbReference type="ARBA" id="ARBA00004123"/>
    </source>
</evidence>
<feature type="domain" description="LIM zinc-binding" evidence="9">
    <location>
        <begin position="9"/>
        <end position="70"/>
    </location>
</feature>
<dbReference type="OrthoDB" id="8062037at2759"/>
<feature type="compositionally biased region" description="Polar residues" evidence="8">
    <location>
        <begin position="107"/>
        <end position="127"/>
    </location>
</feature>
<dbReference type="PROSITE" id="PS00478">
    <property type="entry name" value="LIM_DOMAIN_1"/>
    <property type="match status" value="2"/>
</dbReference>
<dbReference type="EMBL" id="LT671821">
    <property type="protein sequence ID" value="SHO76216.1"/>
    <property type="molecule type" value="Genomic_DNA"/>
</dbReference>
<dbReference type="Proteomes" id="UP000186303">
    <property type="component" value="Chromosome 1"/>
</dbReference>
<dbReference type="AlphaFoldDB" id="A0A1M8A184"/>
<dbReference type="PROSITE" id="PS50023">
    <property type="entry name" value="LIM_DOMAIN_2"/>
    <property type="match status" value="2"/>
</dbReference>
<dbReference type="GO" id="GO:0030695">
    <property type="term" value="F:GTPase regulator activity"/>
    <property type="evidence" value="ECO:0007669"/>
    <property type="project" value="UniProtKB-ARBA"/>
</dbReference>
<keyword evidence="2 7" id="KW-0479">Metal-binding</keyword>
<dbReference type="FunFam" id="2.10.110.10:FF:000001">
    <property type="entry name" value="Cysteine and glycine-rich protein 1"/>
    <property type="match status" value="2"/>
</dbReference>
<evidence type="ECO:0000256" key="8">
    <source>
        <dbReference type="SAM" id="MobiDB-lite"/>
    </source>
</evidence>
<dbReference type="Gene3D" id="2.10.110.10">
    <property type="entry name" value="Cysteine Rich Protein"/>
    <property type="match status" value="2"/>
</dbReference>
<accession>A0A1M8A184</accession>
<dbReference type="SMART" id="SM00132">
    <property type="entry name" value="LIM"/>
    <property type="match status" value="2"/>
</dbReference>
<feature type="domain" description="LIM zinc-binding" evidence="9">
    <location>
        <begin position="184"/>
        <end position="252"/>
    </location>
</feature>
<dbReference type="GO" id="GO:0030036">
    <property type="term" value="P:actin cytoskeleton organization"/>
    <property type="evidence" value="ECO:0007669"/>
    <property type="project" value="TreeGrafter"/>
</dbReference>
<proteinExistence type="predicted"/>
<keyword evidence="5 7" id="KW-0440">LIM domain</keyword>
<comment type="subcellular location">
    <subcellularLocation>
        <location evidence="1">Nucleus</location>
    </subcellularLocation>
</comment>
<feature type="compositionally biased region" description="Low complexity" evidence="8">
    <location>
        <begin position="149"/>
        <end position="161"/>
    </location>
</feature>
<keyword evidence="11" id="KW-1185">Reference proteome</keyword>
<dbReference type="GO" id="GO:0005634">
    <property type="term" value="C:nucleus"/>
    <property type="evidence" value="ECO:0007669"/>
    <property type="project" value="UniProtKB-SubCell"/>
</dbReference>
<dbReference type="GO" id="GO:0005737">
    <property type="term" value="C:cytoplasm"/>
    <property type="evidence" value="ECO:0007669"/>
    <property type="project" value="TreeGrafter"/>
</dbReference>
<dbReference type="PANTHER" id="PTHR24215">
    <property type="entry name" value="RHO-GTPASE-ACTIVATING PROTEIN LRG1"/>
    <property type="match status" value="1"/>
</dbReference>
<keyword evidence="6" id="KW-0539">Nucleus</keyword>
<organism evidence="10 11">
    <name type="scientific">Malassezia sympodialis (strain ATCC 42132)</name>
    <name type="common">Atopic eczema-associated yeast</name>
    <dbReference type="NCBI Taxonomy" id="1230383"/>
    <lineage>
        <taxon>Eukaryota</taxon>
        <taxon>Fungi</taxon>
        <taxon>Dikarya</taxon>
        <taxon>Basidiomycota</taxon>
        <taxon>Ustilaginomycotina</taxon>
        <taxon>Malasseziomycetes</taxon>
        <taxon>Malasseziales</taxon>
        <taxon>Malasseziaceae</taxon>
        <taxon>Malassezia</taxon>
    </lineage>
</organism>
<sequence>MPPVFGPAPQCPRCHDRVYAAEQVLGPRSVKYHRRCLKCVVCNRLLDSVTLLEHDGEPICHNCHKIHLGQGKDKFGTAVPLRPSIQPARQASHHRSASLVHPPVTPESASLSNPKMSSATSLPSISQPRHRPLPMAPSGSAEPMPLPESLLSHATSSSSPLEGEKHASASSLHTQAPLMLGGTPLCARCRRPVYFAEQKQAAGRKWHRACLRCDGCRATLDTNRVEEGPADQTTEDHPNIWCHMCYSKNFGPKGIGVAGMSYPSRTVR</sequence>
<feature type="region of interest" description="Disordered" evidence="8">
    <location>
        <begin position="86"/>
        <end position="170"/>
    </location>
</feature>
<keyword evidence="3" id="KW-0677">Repeat</keyword>
<dbReference type="VEuPathDB" id="FungiDB:MSYG_0553"/>
<dbReference type="Pfam" id="PF00412">
    <property type="entry name" value="LIM"/>
    <property type="match status" value="2"/>
</dbReference>
<evidence type="ECO:0000256" key="2">
    <source>
        <dbReference type="ARBA" id="ARBA00022723"/>
    </source>
</evidence>
<dbReference type="GO" id="GO:0046872">
    <property type="term" value="F:metal ion binding"/>
    <property type="evidence" value="ECO:0007669"/>
    <property type="project" value="UniProtKB-KW"/>
</dbReference>
<evidence type="ECO:0000256" key="4">
    <source>
        <dbReference type="ARBA" id="ARBA00022833"/>
    </source>
</evidence>
<evidence type="ECO:0000256" key="7">
    <source>
        <dbReference type="PROSITE-ProRule" id="PRU00125"/>
    </source>
</evidence>
<evidence type="ECO:0000256" key="3">
    <source>
        <dbReference type="ARBA" id="ARBA00022737"/>
    </source>
</evidence>
<evidence type="ECO:0000256" key="5">
    <source>
        <dbReference type="ARBA" id="ARBA00023038"/>
    </source>
</evidence>
<dbReference type="SUPFAM" id="SSF57716">
    <property type="entry name" value="Glucocorticoid receptor-like (DNA-binding domain)"/>
    <property type="match status" value="4"/>
</dbReference>
<dbReference type="STRING" id="1230383.A0A1M8A184"/>
<evidence type="ECO:0000259" key="9">
    <source>
        <dbReference type="PROSITE" id="PS50023"/>
    </source>
</evidence>
<evidence type="ECO:0000256" key="6">
    <source>
        <dbReference type="ARBA" id="ARBA00023242"/>
    </source>
</evidence>
<keyword evidence="4 7" id="KW-0862">Zinc</keyword>
<evidence type="ECO:0000313" key="11">
    <source>
        <dbReference type="Proteomes" id="UP000186303"/>
    </source>
</evidence>
<reference evidence="11" key="1">
    <citation type="journal article" date="2017" name="Nucleic Acids Res.">
        <title>Proteogenomics produces comprehensive and highly accurate protein-coding gene annotation in a complete genome assembly of Malassezia sympodialis.</title>
        <authorList>
            <person name="Zhu Y."/>
            <person name="Engstroem P.G."/>
            <person name="Tellgren-Roth C."/>
            <person name="Baudo C.D."/>
            <person name="Kennell J.C."/>
            <person name="Sun S."/>
            <person name="Billmyre R.B."/>
            <person name="Schroeder M.S."/>
            <person name="Andersson A."/>
            <person name="Holm T."/>
            <person name="Sigurgeirsson B."/>
            <person name="Wu G."/>
            <person name="Sankaranarayanan S.R."/>
            <person name="Siddharthan R."/>
            <person name="Sanyal K."/>
            <person name="Lundeberg J."/>
            <person name="Nystedt B."/>
            <person name="Boekhout T."/>
            <person name="Dawson T.L. Jr."/>
            <person name="Heitman J."/>
            <person name="Scheynius A."/>
            <person name="Lehtioe J."/>
        </authorList>
    </citation>
    <scope>NUCLEOTIDE SEQUENCE [LARGE SCALE GENOMIC DNA]</scope>
    <source>
        <strain evidence="11">ATCC 42132</strain>
    </source>
</reference>
<protein>
    <recommendedName>
        <fullName evidence="9">LIM zinc-binding domain-containing protein</fullName>
    </recommendedName>
</protein>
<dbReference type="OMA" id="CKTDYDR"/>